<evidence type="ECO:0000313" key="2">
    <source>
        <dbReference type="EMBL" id="PHZ26063.1"/>
    </source>
</evidence>
<protein>
    <submittedName>
        <fullName evidence="2">Uncharacterized protein</fullName>
    </submittedName>
</protein>
<evidence type="ECO:0000256" key="1">
    <source>
        <dbReference type="SAM" id="MobiDB-lite"/>
    </source>
</evidence>
<gene>
    <name evidence="2" type="ORF">CS533_18100</name>
</gene>
<sequence length="680" mass="73582">MKKKSKVTADKEKDDIQHPSIDSSVPIVNSPEYSIVGLLANGYISRDTIAQNNLTVNVGSWQGLVENGTKPRNRAGYPQIYLRLDESATPDADDPTDYFAGKGAKDPAWTAAEIANGLSFTLDVALLSEKEHFIIPFLIPLNLDEQQVTRLNFNVLTSSSGGDVMPLLKFDKKYVDNGITDLNLKDDPTAPSKKVLPAILVPYYKQRDGDKIDLYLGDSIASLQIVDTVTIGDGESGKNKEVTFDKGLFDTFADGPLYFTYMITNPAGFVSPQAEHTIVQLAFGDLPTGLVEPVLPDIKKNLITDEFIHPLHIDIPIYANPALDDIIRVFFKQDDGLAGDGTLISTSPPLEDPTQNPIYSTEAVYNQIKPFDQKSVIIYYTVSRGESSLLKEPSSPLTVPVNLTILGGPNPDQPAKENGNLQALTITSAQGEINRITGPAVLIEADITIPYKTRKDEAYLAIGDVISVTVGKATVTNPPLIAIPAADITVKLTVANIKLAGEGDMIAQYTVRRPLPDTNSIMSLSPKTGIFITSNNSNPGGKNGLTAPTWKNDTGVITVSSVKKYSGCDFRVKRYENIAPGQMIELIFEGTEGYEDEDGEKIPAASYKSDPLEIVAGNIDDDDFAFIVPPKNIYALCQGTAHVTYNVLVAGTSFKSSELLKYCDVSSASSGACTLPTIFE</sequence>
<feature type="region of interest" description="Disordered" evidence="1">
    <location>
        <begin position="1"/>
        <end position="23"/>
    </location>
</feature>
<accession>A0A2G4TYG0</accession>
<proteinExistence type="predicted"/>
<organism evidence="2 3">
    <name type="scientific">Yersinia bercovieri</name>
    <dbReference type="NCBI Taxonomy" id="634"/>
    <lineage>
        <taxon>Bacteria</taxon>
        <taxon>Pseudomonadati</taxon>
        <taxon>Pseudomonadota</taxon>
        <taxon>Gammaproteobacteria</taxon>
        <taxon>Enterobacterales</taxon>
        <taxon>Yersiniaceae</taxon>
        <taxon>Yersinia</taxon>
    </lineage>
</organism>
<dbReference type="AlphaFoldDB" id="A0A2G4TYG0"/>
<dbReference type="EMBL" id="PEHN01000028">
    <property type="protein sequence ID" value="PHZ26063.1"/>
    <property type="molecule type" value="Genomic_DNA"/>
</dbReference>
<name>A0A2G4TYG0_YERBE</name>
<feature type="compositionally biased region" description="Basic and acidic residues" evidence="1">
    <location>
        <begin position="7"/>
        <end position="17"/>
    </location>
</feature>
<evidence type="ECO:0000313" key="3">
    <source>
        <dbReference type="Proteomes" id="UP000229378"/>
    </source>
</evidence>
<reference evidence="2 3" key="1">
    <citation type="submission" date="2017-10" db="EMBL/GenBank/DDBJ databases">
        <authorList>
            <person name="Banno H."/>
            <person name="Chua N.-H."/>
        </authorList>
    </citation>
    <scope>NUCLEOTIDE SEQUENCE [LARGE SCALE GENOMIC DNA]</scope>
    <source>
        <strain evidence="2 3">SCPM-O-B-7607</strain>
    </source>
</reference>
<dbReference type="Proteomes" id="UP000229378">
    <property type="component" value="Unassembled WGS sequence"/>
</dbReference>
<comment type="caution">
    <text evidence="2">The sequence shown here is derived from an EMBL/GenBank/DDBJ whole genome shotgun (WGS) entry which is preliminary data.</text>
</comment>
<dbReference type="RefSeq" id="WP_005272189.1">
    <property type="nucleotide sequence ID" value="NZ_PEHN01000028.1"/>
</dbReference>